<dbReference type="Gene3D" id="3.40.50.720">
    <property type="entry name" value="NAD(P)-binding Rossmann-like Domain"/>
    <property type="match status" value="1"/>
</dbReference>
<organism evidence="2 3">
    <name type="scientific">Salirhabdus euzebyi</name>
    <dbReference type="NCBI Taxonomy" id="394506"/>
    <lineage>
        <taxon>Bacteria</taxon>
        <taxon>Bacillati</taxon>
        <taxon>Bacillota</taxon>
        <taxon>Bacilli</taxon>
        <taxon>Bacillales</taxon>
        <taxon>Bacillaceae</taxon>
        <taxon>Salirhabdus</taxon>
    </lineage>
</organism>
<dbReference type="Pfam" id="PF01370">
    <property type="entry name" value="Epimerase"/>
    <property type="match status" value="1"/>
</dbReference>
<dbReference type="GO" id="GO:0004029">
    <property type="term" value="F:aldehyde dehydrogenase (NAD+) activity"/>
    <property type="evidence" value="ECO:0007669"/>
    <property type="project" value="TreeGrafter"/>
</dbReference>
<proteinExistence type="predicted"/>
<evidence type="ECO:0000259" key="1">
    <source>
        <dbReference type="Pfam" id="PF01370"/>
    </source>
</evidence>
<dbReference type="PANTHER" id="PTHR48079">
    <property type="entry name" value="PROTEIN YEEZ"/>
    <property type="match status" value="1"/>
</dbReference>
<name>A0A841Q4M6_9BACI</name>
<evidence type="ECO:0000313" key="3">
    <source>
        <dbReference type="Proteomes" id="UP000581688"/>
    </source>
</evidence>
<keyword evidence="3" id="KW-1185">Reference proteome</keyword>
<comment type="caution">
    <text evidence="2">The sequence shown here is derived from an EMBL/GenBank/DDBJ whole genome shotgun (WGS) entry which is preliminary data.</text>
</comment>
<dbReference type="InterPro" id="IPR001509">
    <property type="entry name" value="Epimerase_deHydtase"/>
</dbReference>
<dbReference type="GO" id="GO:0005737">
    <property type="term" value="C:cytoplasm"/>
    <property type="evidence" value="ECO:0007669"/>
    <property type="project" value="TreeGrafter"/>
</dbReference>
<sequence>MNNSVHVVFGAGALGAAVVNELVMQGEHVKLVSRSGNGNTAVPPNVETIACDAANQIKVAEICQDAKVVYNCIGLPYNQWNEFPTIMKGLLNGVGQTNATFVYADNLYAYGPVQGDIKESNPYKPIGTKTKIRADLAEMVTSAHKHGKIKAVIGRSADFFGPGVTSSILGTQVFEHLIQNKPVDILGSIDVPHTVTYIKDVAKALILLGRTEEALGESWHLPTLQTRTMRELIHIASDYLNIEVKYRIANRFLIHVLSLFNANMKEYKEIFYQFNKPFVMNDDKFKSAFQMELTPLQEAIKDTINWYIQEEKNKPLHVVQI</sequence>
<dbReference type="InterPro" id="IPR036291">
    <property type="entry name" value="NAD(P)-bd_dom_sf"/>
</dbReference>
<dbReference type="EMBL" id="JACHGH010000004">
    <property type="protein sequence ID" value="MBB6453389.1"/>
    <property type="molecule type" value="Genomic_DNA"/>
</dbReference>
<dbReference type="SUPFAM" id="SSF51735">
    <property type="entry name" value="NAD(P)-binding Rossmann-fold domains"/>
    <property type="match status" value="1"/>
</dbReference>
<dbReference type="AlphaFoldDB" id="A0A841Q4M6"/>
<feature type="domain" description="NAD-dependent epimerase/dehydratase" evidence="1">
    <location>
        <begin position="10"/>
        <end position="212"/>
    </location>
</feature>
<reference evidence="2 3" key="1">
    <citation type="submission" date="2020-08" db="EMBL/GenBank/DDBJ databases">
        <title>Genomic Encyclopedia of Type Strains, Phase IV (KMG-IV): sequencing the most valuable type-strain genomes for metagenomic binning, comparative biology and taxonomic classification.</title>
        <authorList>
            <person name="Goeker M."/>
        </authorList>
    </citation>
    <scope>NUCLEOTIDE SEQUENCE [LARGE SCALE GENOMIC DNA]</scope>
    <source>
        <strain evidence="2 3">DSM 19612</strain>
    </source>
</reference>
<protein>
    <submittedName>
        <fullName evidence="2">Nucleoside-diphosphate-sugar epimerase</fullName>
    </submittedName>
</protein>
<dbReference type="Proteomes" id="UP000581688">
    <property type="component" value="Unassembled WGS sequence"/>
</dbReference>
<accession>A0A841Q4M6</accession>
<gene>
    <name evidence="2" type="ORF">HNQ94_001837</name>
</gene>
<dbReference type="InterPro" id="IPR051783">
    <property type="entry name" value="NAD(P)-dependent_oxidoreduct"/>
</dbReference>
<dbReference type="RefSeq" id="WP_174497882.1">
    <property type="nucleotide sequence ID" value="NZ_CADDWK010000021.1"/>
</dbReference>
<evidence type="ECO:0000313" key="2">
    <source>
        <dbReference type="EMBL" id="MBB6453389.1"/>
    </source>
</evidence>
<dbReference type="PANTHER" id="PTHR48079:SF6">
    <property type="entry name" value="NAD(P)-BINDING DOMAIN-CONTAINING PROTEIN-RELATED"/>
    <property type="match status" value="1"/>
</dbReference>